<feature type="compositionally biased region" description="Basic and acidic residues" evidence="1">
    <location>
        <begin position="1"/>
        <end position="15"/>
    </location>
</feature>
<dbReference type="AlphaFoldDB" id="A0A9P0A982"/>
<proteinExistence type="predicted"/>
<evidence type="ECO:0000313" key="3">
    <source>
        <dbReference type="Proteomes" id="UP001152759"/>
    </source>
</evidence>
<dbReference type="EMBL" id="OU963863">
    <property type="protein sequence ID" value="CAH0385745.1"/>
    <property type="molecule type" value="Genomic_DNA"/>
</dbReference>
<dbReference type="Proteomes" id="UP001152759">
    <property type="component" value="Chromosome 2"/>
</dbReference>
<protein>
    <submittedName>
        <fullName evidence="2">Uncharacterized protein</fullName>
    </submittedName>
</protein>
<reference evidence="2" key="1">
    <citation type="submission" date="2021-12" db="EMBL/GenBank/DDBJ databases">
        <authorList>
            <person name="King R."/>
        </authorList>
    </citation>
    <scope>NUCLEOTIDE SEQUENCE</scope>
</reference>
<accession>A0A9P0A982</accession>
<evidence type="ECO:0000313" key="2">
    <source>
        <dbReference type="EMBL" id="CAH0385745.1"/>
    </source>
</evidence>
<gene>
    <name evidence="2" type="ORF">BEMITA_LOCUS4939</name>
</gene>
<sequence length="101" mass="11158">MIDDRGGRSARERDPITGPPLSSSPAHLTDHHSDSETDPPENSYDCYFIMFGTVTPKTSSSPPLRGGDSWNPPREQIPDFQPLHPDDSGDSSDLEIKRPKI</sequence>
<organism evidence="2 3">
    <name type="scientific">Bemisia tabaci</name>
    <name type="common">Sweetpotato whitefly</name>
    <name type="synonym">Aleurodes tabaci</name>
    <dbReference type="NCBI Taxonomy" id="7038"/>
    <lineage>
        <taxon>Eukaryota</taxon>
        <taxon>Metazoa</taxon>
        <taxon>Ecdysozoa</taxon>
        <taxon>Arthropoda</taxon>
        <taxon>Hexapoda</taxon>
        <taxon>Insecta</taxon>
        <taxon>Pterygota</taxon>
        <taxon>Neoptera</taxon>
        <taxon>Paraneoptera</taxon>
        <taxon>Hemiptera</taxon>
        <taxon>Sternorrhyncha</taxon>
        <taxon>Aleyrodoidea</taxon>
        <taxon>Aleyrodidae</taxon>
        <taxon>Aleyrodinae</taxon>
        <taxon>Bemisia</taxon>
    </lineage>
</organism>
<name>A0A9P0A982_BEMTA</name>
<evidence type="ECO:0000256" key="1">
    <source>
        <dbReference type="SAM" id="MobiDB-lite"/>
    </source>
</evidence>
<keyword evidence="3" id="KW-1185">Reference proteome</keyword>
<feature type="region of interest" description="Disordered" evidence="1">
    <location>
        <begin position="1"/>
        <end position="101"/>
    </location>
</feature>